<gene>
    <name evidence="2" type="ORF">BCR34DRAFT_317685</name>
</gene>
<comment type="caution">
    <text evidence="2">The sequence shown here is derived from an EMBL/GenBank/DDBJ whole genome shotgun (WGS) entry which is preliminary data.</text>
</comment>
<name>A0A1Y1ZMW5_9PLEO</name>
<dbReference type="EMBL" id="MCFA01000059">
    <property type="protein sequence ID" value="ORY11592.1"/>
    <property type="molecule type" value="Genomic_DNA"/>
</dbReference>
<dbReference type="AlphaFoldDB" id="A0A1Y1ZMW5"/>
<protein>
    <submittedName>
        <fullName evidence="2">Uncharacterized protein</fullName>
    </submittedName>
</protein>
<sequence length="205" mass="21830">MSRTSCVEEGGRGSPTSRILSLSKASPSEHLLNRIQTAATTTKMSSPTAASADHAQIAACLELWAQIETESAFRLNPVWIDVLPTKLAEDPKSGIALITATTNGAGTGLHMKSPAVRSALADLAILHEAHVSDVKLWFCIHPTPNLSFRTPTTNSTTTTTTTTSCREGGSGCRSKALCGEDELFWRLGVGRVIKVLFLGVWPGEV</sequence>
<keyword evidence="3" id="KW-1185">Reference proteome</keyword>
<evidence type="ECO:0000313" key="3">
    <source>
        <dbReference type="Proteomes" id="UP000193144"/>
    </source>
</evidence>
<evidence type="ECO:0000256" key="1">
    <source>
        <dbReference type="SAM" id="MobiDB-lite"/>
    </source>
</evidence>
<evidence type="ECO:0000313" key="2">
    <source>
        <dbReference type="EMBL" id="ORY11592.1"/>
    </source>
</evidence>
<accession>A0A1Y1ZMW5</accession>
<feature type="compositionally biased region" description="Polar residues" evidence="1">
    <location>
        <begin position="14"/>
        <end position="23"/>
    </location>
</feature>
<proteinExistence type="predicted"/>
<dbReference type="Proteomes" id="UP000193144">
    <property type="component" value="Unassembled WGS sequence"/>
</dbReference>
<reference evidence="2 3" key="1">
    <citation type="submission" date="2016-07" db="EMBL/GenBank/DDBJ databases">
        <title>Pervasive Adenine N6-methylation of Active Genes in Fungi.</title>
        <authorList>
            <consortium name="DOE Joint Genome Institute"/>
            <person name="Mondo S.J."/>
            <person name="Dannebaum R.O."/>
            <person name="Kuo R.C."/>
            <person name="Labutti K."/>
            <person name="Haridas S."/>
            <person name="Kuo A."/>
            <person name="Salamov A."/>
            <person name="Ahrendt S.R."/>
            <person name="Lipzen A."/>
            <person name="Sullivan W."/>
            <person name="Andreopoulos W.B."/>
            <person name="Clum A."/>
            <person name="Lindquist E."/>
            <person name="Daum C."/>
            <person name="Ramamoorthy G.K."/>
            <person name="Gryganskyi A."/>
            <person name="Culley D."/>
            <person name="Magnuson J.K."/>
            <person name="James T.Y."/>
            <person name="O'Malley M.A."/>
            <person name="Stajich J.E."/>
            <person name="Spatafora J.W."/>
            <person name="Visel A."/>
            <person name="Grigoriev I.V."/>
        </authorList>
    </citation>
    <scope>NUCLEOTIDE SEQUENCE [LARGE SCALE GENOMIC DNA]</scope>
    <source>
        <strain evidence="2 3">CBS 115471</strain>
    </source>
</reference>
<feature type="region of interest" description="Disordered" evidence="1">
    <location>
        <begin position="1"/>
        <end position="23"/>
    </location>
</feature>
<organism evidence="2 3">
    <name type="scientific">Clohesyomyces aquaticus</name>
    <dbReference type="NCBI Taxonomy" id="1231657"/>
    <lineage>
        <taxon>Eukaryota</taxon>
        <taxon>Fungi</taxon>
        <taxon>Dikarya</taxon>
        <taxon>Ascomycota</taxon>
        <taxon>Pezizomycotina</taxon>
        <taxon>Dothideomycetes</taxon>
        <taxon>Pleosporomycetidae</taxon>
        <taxon>Pleosporales</taxon>
        <taxon>Lindgomycetaceae</taxon>
        <taxon>Clohesyomyces</taxon>
    </lineage>
</organism>